<geneLocation type="mitochondrion" evidence="13"/>
<feature type="transmembrane region" description="Helical" evidence="10">
    <location>
        <begin position="587"/>
        <end position="606"/>
    </location>
</feature>
<keyword evidence="9 10" id="KW-0472">Membrane</keyword>
<evidence type="ECO:0000313" key="13">
    <source>
        <dbReference type="EMBL" id="SPQ99114.1"/>
    </source>
</evidence>
<evidence type="ECO:0000256" key="3">
    <source>
        <dbReference type="ARBA" id="ARBA00022448"/>
    </source>
</evidence>
<dbReference type="SUPFAM" id="SSF53474">
    <property type="entry name" value="alpha/beta-Hydrolases"/>
    <property type="match status" value="1"/>
</dbReference>
<keyword evidence="8 10" id="KW-1133">Transmembrane helix</keyword>
<dbReference type="GO" id="GO:0006505">
    <property type="term" value="P:GPI anchor metabolic process"/>
    <property type="evidence" value="ECO:0007669"/>
    <property type="project" value="TreeGrafter"/>
</dbReference>
<reference evidence="12 14" key="1">
    <citation type="submission" date="2015-02" db="EMBL/GenBank/DDBJ databases">
        <authorList>
            <person name="Chooi Y.-H."/>
        </authorList>
    </citation>
    <scope>NUCLEOTIDE SEQUENCE [LARGE SCALE GENOMIC DNA]</scope>
    <source>
        <strain evidence="12">E3</strain>
    </source>
</reference>
<comment type="similarity">
    <text evidence="2 10">Belongs to the GPI inositol-deacylase family.</text>
</comment>
<feature type="domain" description="GPI inositol-deacylase PGAP1-like alpha/beta" evidence="11">
    <location>
        <begin position="88"/>
        <end position="270"/>
    </location>
</feature>
<dbReference type="STRING" id="37360.A0A0G4J8Q8"/>
<dbReference type="Gene3D" id="3.40.50.1820">
    <property type="entry name" value="alpha/beta hydrolase"/>
    <property type="match status" value="1"/>
</dbReference>
<evidence type="ECO:0000259" key="11">
    <source>
        <dbReference type="Pfam" id="PF07819"/>
    </source>
</evidence>
<feature type="transmembrane region" description="Helical" evidence="10">
    <location>
        <begin position="503"/>
        <end position="526"/>
    </location>
</feature>
<keyword evidence="3 10" id="KW-0813">Transport</keyword>
<proteinExistence type="inferred from homology"/>
<dbReference type="PANTHER" id="PTHR15495">
    <property type="entry name" value="NEGATIVE REGULATOR OF VESICLE FORMATION-RELATED"/>
    <property type="match status" value="1"/>
</dbReference>
<evidence type="ECO:0000256" key="10">
    <source>
        <dbReference type="RuleBase" id="RU365011"/>
    </source>
</evidence>
<evidence type="ECO:0000313" key="12">
    <source>
        <dbReference type="EMBL" id="CEP03626.1"/>
    </source>
</evidence>
<dbReference type="Proteomes" id="UP000290189">
    <property type="component" value="Unassembled WGS sequence"/>
</dbReference>
<dbReference type="GO" id="GO:0050185">
    <property type="term" value="F:phosphatidylinositol deacylase activity"/>
    <property type="evidence" value="ECO:0007669"/>
    <property type="project" value="TreeGrafter"/>
</dbReference>
<dbReference type="EMBL" id="CDSF01000154">
    <property type="protein sequence ID" value="CEP03626.1"/>
    <property type="molecule type" value="Genomic_DNA"/>
</dbReference>
<dbReference type="EMBL" id="OVEO01000011">
    <property type="protein sequence ID" value="SPQ99114.1"/>
    <property type="molecule type" value="Genomic_DNA"/>
</dbReference>
<evidence type="ECO:0000256" key="7">
    <source>
        <dbReference type="ARBA" id="ARBA00022927"/>
    </source>
</evidence>
<reference evidence="13 15" key="2">
    <citation type="submission" date="2018-03" db="EMBL/GenBank/DDBJ databases">
        <authorList>
            <person name="Fogelqvist J."/>
        </authorList>
    </citation>
    <scope>NUCLEOTIDE SEQUENCE [LARGE SCALE GENOMIC DNA]</scope>
</reference>
<keyword evidence="7 10" id="KW-0653">Protein transport</keyword>
<keyword evidence="4 10" id="KW-0812">Transmembrane</keyword>
<keyword evidence="5 10" id="KW-0378">Hydrolase</keyword>
<dbReference type="Pfam" id="PF07819">
    <property type="entry name" value="PGAP1"/>
    <property type="match status" value="1"/>
</dbReference>
<dbReference type="GO" id="GO:0006888">
    <property type="term" value="P:endoplasmic reticulum to Golgi vesicle-mediated transport"/>
    <property type="evidence" value="ECO:0007669"/>
    <property type="project" value="TreeGrafter"/>
</dbReference>
<comment type="subcellular location">
    <subcellularLocation>
        <location evidence="1">Endoplasmic reticulum membrane</location>
        <topology evidence="1">Multi-pass membrane protein</topology>
    </subcellularLocation>
</comment>
<evidence type="ECO:0000256" key="8">
    <source>
        <dbReference type="ARBA" id="ARBA00022989"/>
    </source>
</evidence>
<protein>
    <recommendedName>
        <fullName evidence="10">GPI inositol-deacylase</fullName>
        <ecNumber evidence="10">3.1.-.-</ecNumber>
    </recommendedName>
</protein>
<evidence type="ECO:0000256" key="5">
    <source>
        <dbReference type="ARBA" id="ARBA00022801"/>
    </source>
</evidence>
<feature type="transmembrane region" description="Helical" evidence="10">
    <location>
        <begin position="547"/>
        <end position="575"/>
    </location>
</feature>
<feature type="transmembrane region" description="Helical" evidence="10">
    <location>
        <begin position="21"/>
        <end position="39"/>
    </location>
</feature>
<evidence type="ECO:0000256" key="6">
    <source>
        <dbReference type="ARBA" id="ARBA00022824"/>
    </source>
</evidence>
<evidence type="ECO:0000313" key="14">
    <source>
        <dbReference type="Proteomes" id="UP000039324"/>
    </source>
</evidence>
<dbReference type="InterPro" id="IPR029058">
    <property type="entry name" value="AB_hydrolase_fold"/>
</dbReference>
<evidence type="ECO:0000256" key="2">
    <source>
        <dbReference type="ARBA" id="ARBA00006931"/>
    </source>
</evidence>
<dbReference type="EC" id="3.1.-.-" evidence="10"/>
<feature type="transmembrane region" description="Helical" evidence="10">
    <location>
        <begin position="446"/>
        <end position="465"/>
    </location>
</feature>
<dbReference type="InterPro" id="IPR012908">
    <property type="entry name" value="PGAP1-ab_dom-like"/>
</dbReference>
<keyword evidence="13" id="KW-0496">Mitochondrion</keyword>
<feature type="transmembrane region" description="Helical" evidence="10">
    <location>
        <begin position="658"/>
        <end position="691"/>
    </location>
</feature>
<sequence length="721" mass="77854">MPDWRMRRQWLHGVDGLTRSAAAAVAALAVIAICITVDLRRKVLVSTCARSATEPRVTHVEFAGVHHHRYRLYRMRPRILDTPTADTVIVFVPGHNAHYGSAVNLLAASVNSHRSINYFTVDLQGDPSALDANVATDAAVFVHECVSALHRQYPGVPISVIGHSMGGVIARAALARSPPIPAASLLITLNSPLRMHPFAPDARFQRLYDVNAPDNVAVVSVVSGYLDTTVHSSLGIADLALTIFTGSIPTVWTDLGHDAVLRCATLGVKLIDAATTTTMTTTTNTSERLASIRAILLGPDRQSSRQCGALLPMNVAPVPSGALCSTRVRHLSLAYGARPTEIQRTATAVLTSPATSNWHRYFLEGFLPIVSTLRIAGPPSTIFVRTSETFTGEGRWFRRASGAFPIAFHPSGANGVIVTLFLDPKATYVVSLQVDLLGTLVNALRYAGWASLFPACAVLVMYRGANVLQHPVVYALGVPCVSWAISTGAACLFGSAMPPFGLLLVHIVFWIASAILVVLLFLYTRFQSSTVKRRSLALLTPGNRRRLIASLVPILVGLTLCVSPWATVALVWIVFTIVSPSTAVVPGLYGLVVLLKTPSVIAAILWMHKSRSLVWFNPGGHGHGTLLSPDVFMVVPLLAHMLIAIGTDVDCYTFPARIRGVCLAGALVSAAIQFRIFLLAYVITALSYCFLGDLAYQQWQRAVQIRLRKRRSLLPDVGDQS</sequence>
<name>A0A0G4J8Q8_PLABS</name>
<dbReference type="AlphaFoldDB" id="A0A0G4J8Q8"/>
<evidence type="ECO:0000313" key="15">
    <source>
        <dbReference type="Proteomes" id="UP000290189"/>
    </source>
</evidence>
<dbReference type="OrthoDB" id="348976at2759"/>
<dbReference type="GO" id="GO:0015031">
    <property type="term" value="P:protein transport"/>
    <property type="evidence" value="ECO:0007669"/>
    <property type="project" value="UniProtKB-KW"/>
</dbReference>
<evidence type="ECO:0000256" key="4">
    <source>
        <dbReference type="ARBA" id="ARBA00022692"/>
    </source>
</evidence>
<dbReference type="Proteomes" id="UP000039324">
    <property type="component" value="Unassembled WGS sequence"/>
</dbReference>
<dbReference type="InterPro" id="IPR039529">
    <property type="entry name" value="PGAP1/BST1"/>
</dbReference>
<dbReference type="GO" id="GO:0005789">
    <property type="term" value="C:endoplasmic reticulum membrane"/>
    <property type="evidence" value="ECO:0007669"/>
    <property type="project" value="UniProtKB-SubCell"/>
</dbReference>
<keyword evidence="6 10" id="KW-0256">Endoplasmic reticulum</keyword>
<keyword evidence="14" id="KW-1185">Reference proteome</keyword>
<accession>A0A0G4J8Q8</accession>
<feature type="transmembrane region" description="Helical" evidence="10">
    <location>
        <begin position="472"/>
        <end position="497"/>
    </location>
</feature>
<evidence type="ECO:0000256" key="9">
    <source>
        <dbReference type="ARBA" id="ARBA00023136"/>
    </source>
</evidence>
<evidence type="ECO:0000256" key="1">
    <source>
        <dbReference type="ARBA" id="ARBA00004477"/>
    </source>
</evidence>
<dbReference type="PANTHER" id="PTHR15495:SF7">
    <property type="entry name" value="GPI INOSITOL-DEACYLASE"/>
    <property type="match status" value="1"/>
</dbReference>
<organism evidence="12 14">
    <name type="scientific">Plasmodiophora brassicae</name>
    <name type="common">Clubroot disease agent</name>
    <dbReference type="NCBI Taxonomy" id="37360"/>
    <lineage>
        <taxon>Eukaryota</taxon>
        <taxon>Sar</taxon>
        <taxon>Rhizaria</taxon>
        <taxon>Endomyxa</taxon>
        <taxon>Phytomyxea</taxon>
        <taxon>Plasmodiophorida</taxon>
        <taxon>Plasmodiophoridae</taxon>
        <taxon>Plasmodiophora</taxon>
    </lineage>
</organism>
<comment type="function">
    <text evidence="10">Involved in inositol deacylation of GPI-anchored proteins which plays important roles in the quality control and ER-associated degradation of GPI-anchored proteins.</text>
</comment>
<gene>
    <name evidence="12" type="ORF">PBRA_009511</name>
    <name evidence="13" type="ORF">PLBR_LOCUS6329</name>
</gene>